<dbReference type="InterPro" id="IPR047112">
    <property type="entry name" value="RecG/Mfd"/>
</dbReference>
<keyword evidence="2" id="KW-0067">ATP-binding</keyword>
<feature type="domain" description="ATP-dependent DNA helicase RecG" evidence="3">
    <location>
        <begin position="2"/>
        <end position="56"/>
    </location>
</feature>
<keyword evidence="1" id="KW-0378">Hydrolase</keyword>
<proteinExistence type="predicted"/>
<evidence type="ECO:0000256" key="2">
    <source>
        <dbReference type="ARBA" id="ARBA00022806"/>
    </source>
</evidence>
<sequence length="82" mass="9149">SDGFILAEEDLRIRGPGDFMGTRQSGWDELKIATIDDVDLLRVARKEATNLMADKTLDTLNANPKLLSELTRVTSEHVTEFS</sequence>
<gene>
    <name evidence="4" type="ORF">METZ01_LOCUS175571</name>
</gene>
<protein>
    <recommendedName>
        <fullName evidence="3">ATP-dependent DNA helicase RecG domain-containing protein</fullName>
    </recommendedName>
</protein>
<organism evidence="4">
    <name type="scientific">marine metagenome</name>
    <dbReference type="NCBI Taxonomy" id="408172"/>
    <lineage>
        <taxon>unclassified sequences</taxon>
        <taxon>metagenomes</taxon>
        <taxon>ecological metagenomes</taxon>
    </lineage>
</organism>
<accession>A0A382CBH7</accession>
<dbReference type="GO" id="GO:0006281">
    <property type="term" value="P:DNA repair"/>
    <property type="evidence" value="ECO:0007669"/>
    <property type="project" value="InterPro"/>
</dbReference>
<dbReference type="PANTHER" id="PTHR47964:SF1">
    <property type="entry name" value="ATP-DEPENDENT DNA HELICASE HOMOLOG RECG, CHLOROPLASTIC"/>
    <property type="match status" value="1"/>
</dbReference>
<name>A0A382CBH7_9ZZZZ</name>
<dbReference type="InterPro" id="IPR027417">
    <property type="entry name" value="P-loop_NTPase"/>
</dbReference>
<keyword evidence="2" id="KW-0547">Nucleotide-binding</keyword>
<dbReference type="AlphaFoldDB" id="A0A382CBH7"/>
<dbReference type="Pfam" id="PF19833">
    <property type="entry name" value="RecG_dom3_C"/>
    <property type="match status" value="1"/>
</dbReference>
<dbReference type="EMBL" id="UINC01033433">
    <property type="protein sequence ID" value="SVB22717.1"/>
    <property type="molecule type" value="Genomic_DNA"/>
</dbReference>
<feature type="non-terminal residue" evidence="4">
    <location>
        <position position="1"/>
    </location>
</feature>
<evidence type="ECO:0000256" key="1">
    <source>
        <dbReference type="ARBA" id="ARBA00022801"/>
    </source>
</evidence>
<dbReference type="Gene3D" id="3.40.50.300">
    <property type="entry name" value="P-loop containing nucleotide triphosphate hydrolases"/>
    <property type="match status" value="1"/>
</dbReference>
<dbReference type="GO" id="GO:0003678">
    <property type="term" value="F:DNA helicase activity"/>
    <property type="evidence" value="ECO:0007669"/>
    <property type="project" value="TreeGrafter"/>
</dbReference>
<dbReference type="PANTHER" id="PTHR47964">
    <property type="entry name" value="ATP-DEPENDENT DNA HELICASE HOMOLOG RECG, CHLOROPLASTIC"/>
    <property type="match status" value="1"/>
</dbReference>
<reference evidence="4" key="1">
    <citation type="submission" date="2018-05" db="EMBL/GenBank/DDBJ databases">
        <authorList>
            <person name="Lanie J.A."/>
            <person name="Ng W.-L."/>
            <person name="Kazmierczak K.M."/>
            <person name="Andrzejewski T.M."/>
            <person name="Davidsen T.M."/>
            <person name="Wayne K.J."/>
            <person name="Tettelin H."/>
            <person name="Glass J.I."/>
            <person name="Rusch D."/>
            <person name="Podicherti R."/>
            <person name="Tsui H.-C.T."/>
            <person name="Winkler M.E."/>
        </authorList>
    </citation>
    <scope>NUCLEOTIDE SEQUENCE</scope>
</reference>
<dbReference type="GO" id="GO:0016787">
    <property type="term" value="F:hydrolase activity"/>
    <property type="evidence" value="ECO:0007669"/>
    <property type="project" value="UniProtKB-KW"/>
</dbReference>
<evidence type="ECO:0000259" key="3">
    <source>
        <dbReference type="Pfam" id="PF19833"/>
    </source>
</evidence>
<keyword evidence="2" id="KW-0347">Helicase</keyword>
<dbReference type="InterPro" id="IPR045562">
    <property type="entry name" value="RecG_dom3_C"/>
</dbReference>
<evidence type="ECO:0000313" key="4">
    <source>
        <dbReference type="EMBL" id="SVB22717.1"/>
    </source>
</evidence>